<reference evidence="1 2" key="1">
    <citation type="submission" date="2024-01" db="EMBL/GenBank/DDBJ databases">
        <title>Genome assemblies of Stephania.</title>
        <authorList>
            <person name="Yang L."/>
        </authorList>
    </citation>
    <scope>NUCLEOTIDE SEQUENCE [LARGE SCALE GENOMIC DNA]</scope>
    <source>
        <strain evidence="1">JXDWG</strain>
        <tissue evidence="1">Leaf</tissue>
    </source>
</reference>
<evidence type="ECO:0000313" key="1">
    <source>
        <dbReference type="EMBL" id="KAK9089129.1"/>
    </source>
</evidence>
<gene>
    <name evidence="1" type="ORF">Scep_028211</name>
</gene>
<sequence length="160" mass="18362">MRVSQDLSVLGRYCDDPKFRDKPDTAMLQYATDRDSRTREKEEEDLTRGRGWGRRWRWGKTLVSPDREKKESRSTVPLSRESWVRDLARIIGIHSVWIQICLAKKMLELLNILRTHVAAQALVVRVVQDVSTVTSAAQKEQATIAVRLKVELVVAVYGSN</sequence>
<comment type="caution">
    <text evidence="1">The sequence shown here is derived from an EMBL/GenBank/DDBJ whole genome shotgun (WGS) entry which is preliminary data.</text>
</comment>
<organism evidence="1 2">
    <name type="scientific">Stephania cephalantha</name>
    <dbReference type="NCBI Taxonomy" id="152367"/>
    <lineage>
        <taxon>Eukaryota</taxon>
        <taxon>Viridiplantae</taxon>
        <taxon>Streptophyta</taxon>
        <taxon>Embryophyta</taxon>
        <taxon>Tracheophyta</taxon>
        <taxon>Spermatophyta</taxon>
        <taxon>Magnoliopsida</taxon>
        <taxon>Ranunculales</taxon>
        <taxon>Menispermaceae</taxon>
        <taxon>Menispermoideae</taxon>
        <taxon>Cissampelideae</taxon>
        <taxon>Stephania</taxon>
    </lineage>
</organism>
<name>A0AAP0HJB8_9MAGN</name>
<dbReference type="EMBL" id="JBBNAG010000012">
    <property type="protein sequence ID" value="KAK9089129.1"/>
    <property type="molecule type" value="Genomic_DNA"/>
</dbReference>
<protein>
    <submittedName>
        <fullName evidence="1">Uncharacterized protein</fullName>
    </submittedName>
</protein>
<keyword evidence="2" id="KW-1185">Reference proteome</keyword>
<proteinExistence type="predicted"/>
<dbReference type="AlphaFoldDB" id="A0AAP0HJB8"/>
<dbReference type="Proteomes" id="UP001419268">
    <property type="component" value="Unassembled WGS sequence"/>
</dbReference>
<accession>A0AAP0HJB8</accession>
<evidence type="ECO:0000313" key="2">
    <source>
        <dbReference type="Proteomes" id="UP001419268"/>
    </source>
</evidence>